<dbReference type="GO" id="GO:0015221">
    <property type="term" value="F:lipopolysaccharide transmembrane transporter activity"/>
    <property type="evidence" value="ECO:0007669"/>
    <property type="project" value="InterPro"/>
</dbReference>
<sequence>MDMKAKGLPWWVRAWDALSLSLPLLLMGALALATWVVVQRQAGSEPPSARALRPGEPDNVLHGFTLRRYDAHGRLSAEWRGAAMLHYPAEGRTEMHHVRWMQLNPTTAQRSEGQARRVTIDDARRLHVLEGQVIYRRQPLPGHPGARLELRGEHLTWDAETGLWVSEMPLRLTRDGDTLSALRGRYDERQQQGELTGQIRATLTPRGPAVLRSQATQ</sequence>
<evidence type="ECO:0000256" key="6">
    <source>
        <dbReference type="SAM" id="MobiDB-lite"/>
    </source>
</evidence>
<dbReference type="Proteomes" id="UP000315736">
    <property type="component" value="Unassembled WGS sequence"/>
</dbReference>
<gene>
    <name evidence="7" type="ORF">Talka_00552</name>
</gene>
<dbReference type="InterPro" id="IPR010664">
    <property type="entry name" value="LipoPS_assembly_LptC-rel"/>
</dbReference>
<dbReference type="GO" id="GO:0017089">
    <property type="term" value="F:glycolipid transfer activity"/>
    <property type="evidence" value="ECO:0007669"/>
    <property type="project" value="TreeGrafter"/>
</dbReference>
<evidence type="ECO:0000313" key="8">
    <source>
        <dbReference type="Proteomes" id="UP000315736"/>
    </source>
</evidence>
<dbReference type="RefSeq" id="WP_185970040.1">
    <property type="nucleotide sequence ID" value="NZ_VJNB01000002.1"/>
</dbReference>
<protein>
    <submittedName>
        <fullName evidence="7">LPS export ABC transporter periplasmic protein LptC</fullName>
    </submittedName>
</protein>
<evidence type="ECO:0000313" key="7">
    <source>
        <dbReference type="EMBL" id="TSE20889.1"/>
    </source>
</evidence>
<dbReference type="Gene3D" id="2.60.450.10">
    <property type="entry name" value="Lipopolysaccharide (LPS) transport protein A like domain"/>
    <property type="match status" value="1"/>
</dbReference>
<evidence type="ECO:0000256" key="1">
    <source>
        <dbReference type="ARBA" id="ARBA00022475"/>
    </source>
</evidence>
<keyword evidence="1" id="KW-1003">Cell membrane</keyword>
<name>A0A554WBD9_9BURK</name>
<keyword evidence="8" id="KW-1185">Reference proteome</keyword>
<evidence type="ECO:0000256" key="2">
    <source>
        <dbReference type="ARBA" id="ARBA00022519"/>
    </source>
</evidence>
<keyword evidence="5" id="KW-0472">Membrane</keyword>
<dbReference type="PANTHER" id="PTHR37481">
    <property type="entry name" value="LIPOPOLYSACCHARIDE EXPORT SYSTEM PROTEIN LPTC"/>
    <property type="match status" value="1"/>
</dbReference>
<dbReference type="InterPro" id="IPR026265">
    <property type="entry name" value="LptC"/>
</dbReference>
<feature type="compositionally biased region" description="Polar residues" evidence="6">
    <location>
        <begin position="192"/>
        <end position="201"/>
    </location>
</feature>
<proteinExistence type="predicted"/>
<comment type="caution">
    <text evidence="7">The sequence shown here is derived from an EMBL/GenBank/DDBJ whole genome shotgun (WGS) entry which is preliminary data.</text>
</comment>
<reference evidence="7 8" key="1">
    <citation type="submission" date="2019-07" db="EMBL/GenBank/DDBJ databases">
        <title>Tepidimonas alkaliphilus YIM 72238 draft genome.</title>
        <authorList>
            <person name="Da Costa M.S."/>
            <person name="Froufe H.J.C."/>
            <person name="Egas C."/>
            <person name="Albuquerque L."/>
        </authorList>
    </citation>
    <scope>NUCLEOTIDE SEQUENCE [LARGE SCALE GENOMIC DNA]</scope>
    <source>
        <strain evidence="7 8">YIM 72238</strain>
    </source>
</reference>
<keyword evidence="2" id="KW-0997">Cell inner membrane</keyword>
<keyword evidence="3" id="KW-0812">Transmembrane</keyword>
<dbReference type="PANTHER" id="PTHR37481:SF1">
    <property type="entry name" value="LIPOPOLYSACCHARIDE EXPORT SYSTEM PROTEIN LPTC"/>
    <property type="match status" value="1"/>
</dbReference>
<dbReference type="NCBIfam" id="TIGR04409">
    <property type="entry name" value="LptC_YrbK"/>
    <property type="match status" value="1"/>
</dbReference>
<evidence type="ECO:0000256" key="4">
    <source>
        <dbReference type="ARBA" id="ARBA00022989"/>
    </source>
</evidence>
<dbReference type="EMBL" id="VJNB01000002">
    <property type="protein sequence ID" value="TSE20889.1"/>
    <property type="molecule type" value="Genomic_DNA"/>
</dbReference>
<accession>A0A554WBD9</accession>
<feature type="region of interest" description="Disordered" evidence="6">
    <location>
        <begin position="189"/>
        <end position="217"/>
    </location>
</feature>
<dbReference type="InterPro" id="IPR052363">
    <property type="entry name" value="LPS_export_LptC"/>
</dbReference>
<dbReference type="AlphaFoldDB" id="A0A554WBD9"/>
<dbReference type="Pfam" id="PF06835">
    <property type="entry name" value="LptC"/>
    <property type="match status" value="1"/>
</dbReference>
<evidence type="ECO:0000256" key="5">
    <source>
        <dbReference type="ARBA" id="ARBA00023136"/>
    </source>
</evidence>
<dbReference type="GO" id="GO:0030288">
    <property type="term" value="C:outer membrane-bounded periplasmic space"/>
    <property type="evidence" value="ECO:0007669"/>
    <property type="project" value="TreeGrafter"/>
</dbReference>
<organism evidence="7 8">
    <name type="scientific">Tepidimonas alkaliphilus</name>
    <dbReference type="NCBI Taxonomy" id="2588942"/>
    <lineage>
        <taxon>Bacteria</taxon>
        <taxon>Pseudomonadati</taxon>
        <taxon>Pseudomonadota</taxon>
        <taxon>Betaproteobacteria</taxon>
        <taxon>Burkholderiales</taxon>
        <taxon>Tepidimonas</taxon>
    </lineage>
</organism>
<evidence type="ECO:0000256" key="3">
    <source>
        <dbReference type="ARBA" id="ARBA00022692"/>
    </source>
</evidence>
<keyword evidence="4" id="KW-1133">Transmembrane helix</keyword>
<dbReference type="GO" id="GO:0005886">
    <property type="term" value="C:plasma membrane"/>
    <property type="evidence" value="ECO:0007669"/>
    <property type="project" value="InterPro"/>
</dbReference>